<evidence type="ECO:0000256" key="8">
    <source>
        <dbReference type="ARBA" id="ARBA00022679"/>
    </source>
</evidence>
<comment type="catalytic activity">
    <reaction evidence="14 17">
        <text>cytidine + ATP = CMP + ADP + H(+)</text>
        <dbReference type="Rhea" id="RHEA:24674"/>
        <dbReference type="ChEBI" id="CHEBI:15378"/>
        <dbReference type="ChEBI" id="CHEBI:17562"/>
        <dbReference type="ChEBI" id="CHEBI:30616"/>
        <dbReference type="ChEBI" id="CHEBI:60377"/>
        <dbReference type="ChEBI" id="CHEBI:456216"/>
        <dbReference type="EC" id="2.7.1.48"/>
    </reaction>
</comment>
<keyword evidence="8 16" id="KW-0808">Transferase</keyword>
<evidence type="ECO:0000256" key="17">
    <source>
        <dbReference type="RuleBase" id="RU003825"/>
    </source>
</evidence>
<accession>A0ABY7WTU3</accession>
<evidence type="ECO:0000256" key="2">
    <source>
        <dbReference type="ARBA" id="ARBA00004690"/>
    </source>
</evidence>
<evidence type="ECO:0000256" key="7">
    <source>
        <dbReference type="ARBA" id="ARBA00022490"/>
    </source>
</evidence>
<evidence type="ECO:0000256" key="5">
    <source>
        <dbReference type="ARBA" id="ARBA00012137"/>
    </source>
</evidence>
<keyword evidence="7 16" id="KW-0963">Cytoplasm</keyword>
<feature type="domain" description="Phosphoribulokinase/uridine kinase" evidence="18">
    <location>
        <begin position="8"/>
        <end position="193"/>
    </location>
</feature>
<dbReference type="InterPro" id="IPR027417">
    <property type="entry name" value="P-loop_NTPase"/>
</dbReference>
<comment type="pathway">
    <text evidence="3 16 17">Pyrimidine metabolism; CTP biosynthesis via salvage pathway; CTP from cytidine: step 1/3.</text>
</comment>
<evidence type="ECO:0000256" key="6">
    <source>
        <dbReference type="ARBA" id="ARBA00021478"/>
    </source>
</evidence>
<evidence type="ECO:0000256" key="3">
    <source>
        <dbReference type="ARBA" id="ARBA00004784"/>
    </source>
</evidence>
<name>A0ABY7WTU3_9LACO</name>
<evidence type="ECO:0000256" key="16">
    <source>
        <dbReference type="HAMAP-Rule" id="MF_00551"/>
    </source>
</evidence>
<keyword evidence="20" id="KW-1185">Reference proteome</keyword>
<evidence type="ECO:0000256" key="13">
    <source>
        <dbReference type="ARBA" id="ARBA00031452"/>
    </source>
</evidence>
<feature type="binding site" evidence="16">
    <location>
        <begin position="13"/>
        <end position="20"/>
    </location>
    <ligand>
        <name>ATP</name>
        <dbReference type="ChEBI" id="CHEBI:30616"/>
    </ligand>
</feature>
<dbReference type="InterPro" id="IPR026008">
    <property type="entry name" value="Uridine_kinase"/>
</dbReference>
<gene>
    <name evidence="16 19" type="primary">udk</name>
    <name evidence="19" type="ORF">PQ472_04910</name>
</gene>
<comment type="pathway">
    <text evidence="2 16 17">Pyrimidine metabolism; UMP biosynthesis via salvage pathway; UMP from uridine: step 1/1.</text>
</comment>
<comment type="subcellular location">
    <subcellularLocation>
        <location evidence="1 16 17">Cytoplasm</location>
    </subcellularLocation>
</comment>
<evidence type="ECO:0000256" key="10">
    <source>
        <dbReference type="ARBA" id="ARBA00022777"/>
    </source>
</evidence>
<dbReference type="Gene3D" id="3.40.50.300">
    <property type="entry name" value="P-loop containing nucleotide triphosphate hydrolases"/>
    <property type="match status" value="1"/>
</dbReference>
<evidence type="ECO:0000256" key="11">
    <source>
        <dbReference type="ARBA" id="ARBA00022840"/>
    </source>
</evidence>
<dbReference type="GO" id="GO:0004849">
    <property type="term" value="F:uridine kinase activity"/>
    <property type="evidence" value="ECO:0007669"/>
    <property type="project" value="UniProtKB-EC"/>
</dbReference>
<protein>
    <recommendedName>
        <fullName evidence="6 16">Uridine kinase</fullName>
        <ecNumber evidence="5 16">2.7.1.48</ecNumber>
    </recommendedName>
    <alternativeName>
        <fullName evidence="12 16">Cytidine monophosphokinase</fullName>
    </alternativeName>
    <alternativeName>
        <fullName evidence="13 16">Uridine monophosphokinase</fullName>
    </alternativeName>
</protein>
<evidence type="ECO:0000256" key="14">
    <source>
        <dbReference type="ARBA" id="ARBA00047436"/>
    </source>
</evidence>
<dbReference type="HAMAP" id="MF_00551">
    <property type="entry name" value="Uridine_kinase"/>
    <property type="match status" value="1"/>
</dbReference>
<evidence type="ECO:0000256" key="9">
    <source>
        <dbReference type="ARBA" id="ARBA00022741"/>
    </source>
</evidence>
<keyword evidence="11 16" id="KW-0067">ATP-binding</keyword>
<dbReference type="PRINTS" id="PR00988">
    <property type="entry name" value="URIDINKINASE"/>
</dbReference>
<dbReference type="RefSeq" id="WP_274261822.1">
    <property type="nucleotide sequence ID" value="NZ_CP117884.1"/>
</dbReference>
<dbReference type="PANTHER" id="PTHR10285">
    <property type="entry name" value="URIDINE KINASE"/>
    <property type="match status" value="1"/>
</dbReference>
<dbReference type="EMBL" id="CP117884">
    <property type="protein sequence ID" value="WDF83578.1"/>
    <property type="molecule type" value="Genomic_DNA"/>
</dbReference>
<dbReference type="NCBIfam" id="NF004018">
    <property type="entry name" value="PRK05480.1"/>
    <property type="match status" value="1"/>
</dbReference>
<dbReference type="InterPro" id="IPR000764">
    <property type="entry name" value="Uridine_kinase-like"/>
</dbReference>
<keyword evidence="10 16" id="KW-0418">Kinase</keyword>
<evidence type="ECO:0000313" key="19">
    <source>
        <dbReference type="EMBL" id="WDF83578.1"/>
    </source>
</evidence>
<proteinExistence type="inferred from homology"/>
<dbReference type="InterPro" id="IPR006083">
    <property type="entry name" value="PRK/URK"/>
</dbReference>
<evidence type="ECO:0000256" key="15">
    <source>
        <dbReference type="ARBA" id="ARBA00048909"/>
    </source>
</evidence>
<dbReference type="EC" id="2.7.1.48" evidence="5 16"/>
<keyword evidence="9 16" id="KW-0547">Nucleotide-binding</keyword>
<evidence type="ECO:0000256" key="1">
    <source>
        <dbReference type="ARBA" id="ARBA00004496"/>
    </source>
</evidence>
<comment type="catalytic activity">
    <reaction evidence="15 16 17">
        <text>uridine + ATP = UMP + ADP + H(+)</text>
        <dbReference type="Rhea" id="RHEA:16825"/>
        <dbReference type="ChEBI" id="CHEBI:15378"/>
        <dbReference type="ChEBI" id="CHEBI:16704"/>
        <dbReference type="ChEBI" id="CHEBI:30616"/>
        <dbReference type="ChEBI" id="CHEBI:57865"/>
        <dbReference type="ChEBI" id="CHEBI:456216"/>
        <dbReference type="EC" id="2.7.1.48"/>
    </reaction>
</comment>
<comment type="similarity">
    <text evidence="4 16 17">Belongs to the uridine kinase family.</text>
</comment>
<dbReference type="CDD" id="cd02023">
    <property type="entry name" value="UMPK"/>
    <property type="match status" value="1"/>
</dbReference>
<dbReference type="NCBIfam" id="TIGR00235">
    <property type="entry name" value="udk"/>
    <property type="match status" value="1"/>
</dbReference>
<evidence type="ECO:0000256" key="4">
    <source>
        <dbReference type="ARBA" id="ARBA00005408"/>
    </source>
</evidence>
<reference evidence="19 20" key="1">
    <citation type="submission" date="2023-02" db="EMBL/GenBank/DDBJ databases">
        <title>Genome sequence of Lacticaseibacillus sp. KACC 23028.</title>
        <authorList>
            <person name="Kim S."/>
            <person name="Heo J."/>
            <person name="Kwon S.-W."/>
        </authorList>
    </citation>
    <scope>NUCLEOTIDE SEQUENCE [LARGE SCALE GENOMIC DNA]</scope>
    <source>
        <strain evidence="19 20">KACC 23028</strain>
    </source>
</reference>
<evidence type="ECO:0000313" key="20">
    <source>
        <dbReference type="Proteomes" id="UP001220377"/>
    </source>
</evidence>
<dbReference type="Proteomes" id="UP001220377">
    <property type="component" value="Chromosome"/>
</dbReference>
<organism evidence="19 20">
    <name type="scientific">Lacticaseibacillus pabuli</name>
    <dbReference type="NCBI Taxonomy" id="3025672"/>
    <lineage>
        <taxon>Bacteria</taxon>
        <taxon>Bacillati</taxon>
        <taxon>Bacillota</taxon>
        <taxon>Bacilli</taxon>
        <taxon>Lactobacillales</taxon>
        <taxon>Lactobacillaceae</taxon>
        <taxon>Lacticaseibacillus</taxon>
    </lineage>
</organism>
<dbReference type="SUPFAM" id="SSF52540">
    <property type="entry name" value="P-loop containing nucleoside triphosphate hydrolases"/>
    <property type="match status" value="1"/>
</dbReference>
<evidence type="ECO:0000259" key="18">
    <source>
        <dbReference type="Pfam" id="PF00485"/>
    </source>
</evidence>
<evidence type="ECO:0000256" key="12">
    <source>
        <dbReference type="ARBA" id="ARBA00030641"/>
    </source>
</evidence>
<dbReference type="Pfam" id="PF00485">
    <property type="entry name" value="PRK"/>
    <property type="match status" value="1"/>
</dbReference>
<sequence>MKQQKPIVIGITGGSASGKTSVAHEIFKEFSESSSVLMLQQDSFYKASDLPFEQRKLINYDHPLAFDTPLLVADLKHLLAREPIDKPVYDYKIHNRSKETIHVEPRDVIILEGILILADEELRKLMDIKIFVDTDDDIRLMRRIRRDMVERGRSLDNIMDQYMETVKPMYHEFIEPTKRYADLIIPEGGENHVAIDLLVTKIKSILAERGLA</sequence>